<dbReference type="Pfam" id="PF11259">
    <property type="entry name" value="DUF3060"/>
    <property type="match status" value="1"/>
</dbReference>
<dbReference type="AlphaFoldDB" id="A0A6H0S1S0"/>
<evidence type="ECO:0000313" key="1">
    <source>
        <dbReference type="EMBL" id="QIV81116.1"/>
    </source>
</evidence>
<sequence>MRTHIAGTVAAVALALGLAGCGSSGDSDAPTVTAGTSGAQVEIGNTINYGSFGTTADIDCAQGKALNVGGSNNTLTIKGTCSSVNIGGADNKVTLDNVETEISVVGIDNTVVYKAGDPKVEDLGSGNKVSKG</sequence>
<keyword evidence="2" id="KW-1185">Reference proteome</keyword>
<dbReference type="PROSITE" id="PS51257">
    <property type="entry name" value="PROKAR_LIPOPROTEIN"/>
    <property type="match status" value="1"/>
</dbReference>
<proteinExistence type="predicted"/>
<dbReference type="InterPro" id="IPR021417">
    <property type="entry name" value="DUF3060"/>
</dbReference>
<accession>A0A6H0S1S0</accession>
<organism evidence="1 2">
    <name type="scientific">Mycolicibacterium frederiksbergense</name>
    <dbReference type="NCBI Taxonomy" id="117567"/>
    <lineage>
        <taxon>Bacteria</taxon>
        <taxon>Bacillati</taxon>
        <taxon>Actinomycetota</taxon>
        <taxon>Actinomycetes</taxon>
        <taxon>Mycobacteriales</taxon>
        <taxon>Mycobacteriaceae</taxon>
        <taxon>Mycolicibacterium</taxon>
    </lineage>
</organism>
<gene>
    <name evidence="1" type="ORF">EXE63_09600</name>
</gene>
<dbReference type="KEGG" id="mfre:EXE63_09600"/>
<dbReference type="EMBL" id="CP038799">
    <property type="protein sequence ID" value="QIV81116.1"/>
    <property type="molecule type" value="Genomic_DNA"/>
</dbReference>
<dbReference type="RefSeq" id="WP_168141745.1">
    <property type="nucleotide sequence ID" value="NZ_CAXUTK020000001.1"/>
</dbReference>
<name>A0A6H0S1S0_9MYCO</name>
<dbReference type="Proteomes" id="UP000501849">
    <property type="component" value="Chromosome"/>
</dbReference>
<protein>
    <submittedName>
        <fullName evidence="1">DUF3060 domain-containing protein</fullName>
    </submittedName>
</protein>
<evidence type="ECO:0000313" key="2">
    <source>
        <dbReference type="Proteomes" id="UP000501849"/>
    </source>
</evidence>
<reference evidence="1 2" key="1">
    <citation type="submission" date="2019-04" db="EMBL/GenBank/DDBJ databases">
        <title>Draft, Whole-Genome Sequence of the Anthracene-degrading Mycobacterium frederiksbergense LB501T, Isolated from a Polycyclic Aromatic Hydrocarbon (PAH)-Contaminated Soil.</title>
        <authorList>
            <person name="Augelletti F."/>
        </authorList>
    </citation>
    <scope>NUCLEOTIDE SEQUENCE [LARGE SCALE GENOMIC DNA]</scope>
    <source>
        <strain evidence="1 2">LB 501T</strain>
    </source>
</reference>